<evidence type="ECO:0000256" key="1">
    <source>
        <dbReference type="SAM" id="MobiDB-lite"/>
    </source>
</evidence>
<dbReference type="Proteomes" id="UP000522262">
    <property type="component" value="Unassembled WGS sequence"/>
</dbReference>
<feature type="region of interest" description="Disordered" evidence="1">
    <location>
        <begin position="113"/>
        <end position="149"/>
    </location>
</feature>
<evidence type="ECO:0000313" key="3">
    <source>
        <dbReference type="Proteomes" id="UP000522262"/>
    </source>
</evidence>
<dbReference type="EMBL" id="JAAOAM010000332">
    <property type="protein sequence ID" value="KAF5533440.1"/>
    <property type="molecule type" value="Genomic_DNA"/>
</dbReference>
<gene>
    <name evidence="2" type="ORF">FMEXI_11822</name>
</gene>
<sequence length="149" mass="16098">MPGNRPRVPGSTKTPFERQCARNGYRRRQLRRQRIASLNSGAGHADLDVNSVQGVEDHPSDAGHIDMTGGRDQAGNQVQQVVEAAMQEPSTSHPPLEVTRLAQGMSTLAIADSAVQQRDTHVEQPNSGPQDPDRAVGDIAPDEEVMDIS</sequence>
<organism evidence="2 3">
    <name type="scientific">Fusarium mexicanum</name>
    <dbReference type="NCBI Taxonomy" id="751941"/>
    <lineage>
        <taxon>Eukaryota</taxon>
        <taxon>Fungi</taxon>
        <taxon>Dikarya</taxon>
        <taxon>Ascomycota</taxon>
        <taxon>Pezizomycotina</taxon>
        <taxon>Sordariomycetes</taxon>
        <taxon>Hypocreomycetidae</taxon>
        <taxon>Hypocreales</taxon>
        <taxon>Nectriaceae</taxon>
        <taxon>Fusarium</taxon>
        <taxon>Fusarium fujikuroi species complex</taxon>
    </lineage>
</organism>
<comment type="caution">
    <text evidence="2">The sequence shown here is derived from an EMBL/GenBank/DDBJ whole genome shotgun (WGS) entry which is preliminary data.</text>
</comment>
<dbReference type="AlphaFoldDB" id="A0A8H5MMS1"/>
<reference evidence="2 3" key="1">
    <citation type="submission" date="2020-05" db="EMBL/GenBank/DDBJ databases">
        <title>Identification and distribution of gene clusters putatively required for synthesis of sphingolipid metabolism inhibitors in phylogenetically diverse species of the filamentous fungus Fusarium.</title>
        <authorList>
            <person name="Kim H.-S."/>
            <person name="Busman M."/>
            <person name="Brown D.W."/>
            <person name="Divon H."/>
            <person name="Uhlig S."/>
            <person name="Proctor R.H."/>
        </authorList>
    </citation>
    <scope>NUCLEOTIDE SEQUENCE [LARGE SCALE GENOMIC DNA]</scope>
    <source>
        <strain evidence="2 3">NRRL 53147</strain>
    </source>
</reference>
<feature type="region of interest" description="Disordered" evidence="1">
    <location>
        <begin position="1"/>
        <end position="72"/>
    </location>
</feature>
<name>A0A8H5MMS1_9HYPO</name>
<feature type="compositionally biased region" description="Basic and acidic residues" evidence="1">
    <location>
        <begin position="55"/>
        <end position="64"/>
    </location>
</feature>
<keyword evidence="3" id="KW-1185">Reference proteome</keyword>
<feature type="compositionally biased region" description="Acidic residues" evidence="1">
    <location>
        <begin position="140"/>
        <end position="149"/>
    </location>
</feature>
<accession>A0A8H5MMS1</accession>
<proteinExistence type="predicted"/>
<evidence type="ECO:0000313" key="2">
    <source>
        <dbReference type="EMBL" id="KAF5533440.1"/>
    </source>
</evidence>
<feature type="compositionally biased region" description="Basic residues" evidence="1">
    <location>
        <begin position="24"/>
        <end position="34"/>
    </location>
</feature>
<protein>
    <submittedName>
        <fullName evidence="2">Uncharacterized protein</fullName>
    </submittedName>
</protein>